<dbReference type="RefSeq" id="XP_005784509.1">
    <property type="nucleotide sequence ID" value="XM_005784452.1"/>
</dbReference>
<dbReference type="SUPFAM" id="SSF52151">
    <property type="entry name" value="FabD/lysophospholipase-like"/>
    <property type="match status" value="1"/>
</dbReference>
<feature type="domain" description="PNPLA" evidence="8">
    <location>
        <begin position="218"/>
        <end position="430"/>
    </location>
</feature>
<dbReference type="KEGG" id="ehx:EMIHUDRAFT_202656"/>
<keyword evidence="7" id="KW-0472">Membrane</keyword>
<dbReference type="OMA" id="GYGNIDQ"/>
<dbReference type="RefSeq" id="XP_005768585.1">
    <property type="nucleotide sequence ID" value="XM_005768528.1"/>
</dbReference>
<dbReference type="InterPro" id="IPR021771">
    <property type="entry name" value="Triacylglycerol_lipase_N"/>
</dbReference>
<dbReference type="HOGENOM" id="CLU_009031_2_2_1"/>
<reference evidence="9" key="2">
    <citation type="submission" date="2024-10" db="UniProtKB">
        <authorList>
            <consortium name="EnsemblProtists"/>
        </authorList>
    </citation>
    <scope>IDENTIFICATION</scope>
</reference>
<dbReference type="InterPro" id="IPR002641">
    <property type="entry name" value="PNPLA_dom"/>
</dbReference>
<dbReference type="InterPro" id="IPR016035">
    <property type="entry name" value="Acyl_Trfase/lysoPLipase"/>
</dbReference>
<sequence>MLGFLPFTPFTISASTVVVVVGLCGLLGSHRVLRWPLLLVAGAHIAVALCAVAALVATLAAWDALVARFRLGRAESKLFQRLDAATSRADFLEAAKQCDESAAVTAWRAVAEHPRYNAGIVMSALSRLRAARVGGSIEELHDALAHCVRKSFAGIDDEELYSRCHAGTKRLIESYVDEVVAALGALQTRLSDDGEAPALDKARALLWRSRRVFGRTCLALSGGGGLANFSWGVARALLDEGLLPSLICGTSAGAVVAAALCCHTERELDSLLRPEALAAQLTSFEEERRVVLRRALLTGHMYDAARWAPKIRTLCNHAKHPHMTFAEVFSLTGKELCITVTARRRHEPPLVLSRLSSPDVTVASAVLATVAMPFLLPPQRLLCKTPSGALQPWAAASESDGGAEVESGPDAGGEWRDGSIVHDTPRELLAQHFGVSYTLTSQCNPHVVPLALALRPTAGRPAVSRLQRGRSDWRGGFALSSLLLLLLSEARKWLTVMRELELLPLILDTDWSSLLLQDFSGEATILPPMELADYTRALSDPTAADMQRYLGIGQRECWRKMSMLATRLRIARALQELQAAVLERGGEAKAGDERESSMF</sequence>
<protein>
    <recommendedName>
        <fullName evidence="8">PNPLA domain-containing protein</fullName>
    </recommendedName>
</protein>
<dbReference type="GO" id="GO:0004806">
    <property type="term" value="F:triacylglycerol lipase activity"/>
    <property type="evidence" value="ECO:0007669"/>
    <property type="project" value="InterPro"/>
</dbReference>
<dbReference type="InterPro" id="IPR050301">
    <property type="entry name" value="NTE"/>
</dbReference>
<dbReference type="GeneID" id="17277352"/>
<evidence type="ECO:0000259" key="8">
    <source>
        <dbReference type="PROSITE" id="PS51635"/>
    </source>
</evidence>
<evidence type="ECO:0000256" key="1">
    <source>
        <dbReference type="ARBA" id="ARBA00006104"/>
    </source>
</evidence>
<dbReference type="KEGG" id="ehx:EMIHUDRAFT_119117"/>
<organism evidence="9 10">
    <name type="scientific">Emiliania huxleyi (strain CCMP1516)</name>
    <dbReference type="NCBI Taxonomy" id="280463"/>
    <lineage>
        <taxon>Eukaryota</taxon>
        <taxon>Haptista</taxon>
        <taxon>Haptophyta</taxon>
        <taxon>Prymnesiophyceae</taxon>
        <taxon>Isochrysidales</taxon>
        <taxon>Noelaerhabdaceae</taxon>
        <taxon>Emiliania</taxon>
    </lineage>
</organism>
<evidence type="ECO:0000256" key="6">
    <source>
        <dbReference type="SAM" id="MobiDB-lite"/>
    </source>
</evidence>
<keyword evidence="3 5" id="KW-0442">Lipid degradation</keyword>
<feature type="short sequence motif" description="GXSXG" evidence="5">
    <location>
        <begin position="249"/>
        <end position="253"/>
    </location>
</feature>
<evidence type="ECO:0000313" key="10">
    <source>
        <dbReference type="Proteomes" id="UP000013827"/>
    </source>
</evidence>
<keyword evidence="2 5" id="KW-0378">Hydrolase</keyword>
<dbReference type="Gene3D" id="3.40.1090.10">
    <property type="entry name" value="Cytosolic phospholipase A2 catalytic domain"/>
    <property type="match status" value="2"/>
</dbReference>
<dbReference type="GO" id="GO:0016042">
    <property type="term" value="P:lipid catabolic process"/>
    <property type="evidence" value="ECO:0007669"/>
    <property type="project" value="UniProtKB-UniRule"/>
</dbReference>
<dbReference type="PANTHER" id="PTHR14226:SF66">
    <property type="entry name" value="TRIACYLGLYCEROL LIPASE PTL2"/>
    <property type="match status" value="1"/>
</dbReference>
<dbReference type="Pfam" id="PF11815">
    <property type="entry name" value="DUF3336"/>
    <property type="match status" value="1"/>
</dbReference>
<evidence type="ECO:0000256" key="4">
    <source>
        <dbReference type="ARBA" id="ARBA00023098"/>
    </source>
</evidence>
<feature type="transmembrane region" description="Helical" evidence="7">
    <location>
        <begin position="6"/>
        <end position="28"/>
    </location>
</feature>
<dbReference type="Pfam" id="PF01734">
    <property type="entry name" value="Patatin"/>
    <property type="match status" value="1"/>
</dbReference>
<dbReference type="PROSITE" id="PS51635">
    <property type="entry name" value="PNPLA"/>
    <property type="match status" value="1"/>
</dbReference>
<dbReference type="GeneID" id="17262297"/>
<keyword evidence="4 5" id="KW-0443">Lipid metabolism</keyword>
<dbReference type="EnsemblProtists" id="EOD16156">
    <property type="protein sequence ID" value="EOD16156"/>
    <property type="gene ID" value="EMIHUDRAFT_119117"/>
</dbReference>
<dbReference type="AlphaFoldDB" id="A0A0D3IY21"/>
<comment type="similarity">
    <text evidence="1">Belongs to the PLPL family.</text>
</comment>
<proteinExistence type="inferred from homology"/>
<evidence type="ECO:0000256" key="2">
    <source>
        <dbReference type="ARBA" id="ARBA00022801"/>
    </source>
</evidence>
<dbReference type="EnsemblProtists" id="EOD32080">
    <property type="protein sequence ID" value="EOD32080"/>
    <property type="gene ID" value="EMIHUDRAFT_202656"/>
</dbReference>
<name>A0A0D3IY21_EMIH1</name>
<comment type="caution">
    <text evidence="5">Lacks conserved residue(s) required for the propagation of feature annotation.</text>
</comment>
<evidence type="ECO:0000256" key="3">
    <source>
        <dbReference type="ARBA" id="ARBA00022963"/>
    </source>
</evidence>
<evidence type="ECO:0000313" key="9">
    <source>
        <dbReference type="EnsemblProtists" id="EOD16156"/>
    </source>
</evidence>
<keyword evidence="7" id="KW-1133">Transmembrane helix</keyword>
<accession>A0A0D3IY21</accession>
<dbReference type="eggNOG" id="KOG2214">
    <property type="taxonomic scope" value="Eukaryota"/>
</dbReference>
<evidence type="ECO:0000256" key="5">
    <source>
        <dbReference type="PROSITE-ProRule" id="PRU01161"/>
    </source>
</evidence>
<evidence type="ECO:0000256" key="7">
    <source>
        <dbReference type="SAM" id="Phobius"/>
    </source>
</evidence>
<keyword evidence="7" id="KW-0812">Transmembrane</keyword>
<feature type="transmembrane region" description="Helical" evidence="7">
    <location>
        <begin position="35"/>
        <end position="62"/>
    </location>
</feature>
<dbReference type="PANTHER" id="PTHR14226">
    <property type="entry name" value="NEUROPATHY TARGET ESTERASE/SWISS CHEESE D.MELANOGASTER"/>
    <property type="match status" value="1"/>
</dbReference>
<feature type="region of interest" description="Disordered" evidence="6">
    <location>
        <begin position="393"/>
        <end position="417"/>
    </location>
</feature>
<keyword evidence="10" id="KW-1185">Reference proteome</keyword>
<dbReference type="Proteomes" id="UP000013827">
    <property type="component" value="Unassembled WGS sequence"/>
</dbReference>
<dbReference type="PaxDb" id="2903-EOD16156"/>
<reference evidence="10" key="1">
    <citation type="journal article" date="2013" name="Nature">
        <title>Pan genome of the phytoplankton Emiliania underpins its global distribution.</title>
        <authorList>
            <person name="Read B.A."/>
            <person name="Kegel J."/>
            <person name="Klute M.J."/>
            <person name="Kuo A."/>
            <person name="Lefebvre S.C."/>
            <person name="Maumus F."/>
            <person name="Mayer C."/>
            <person name="Miller J."/>
            <person name="Monier A."/>
            <person name="Salamov A."/>
            <person name="Young J."/>
            <person name="Aguilar M."/>
            <person name="Claverie J.M."/>
            <person name="Frickenhaus S."/>
            <person name="Gonzalez K."/>
            <person name="Herman E.K."/>
            <person name="Lin Y.C."/>
            <person name="Napier J."/>
            <person name="Ogata H."/>
            <person name="Sarno A.F."/>
            <person name="Shmutz J."/>
            <person name="Schroeder D."/>
            <person name="de Vargas C."/>
            <person name="Verret F."/>
            <person name="von Dassow P."/>
            <person name="Valentin K."/>
            <person name="Van de Peer Y."/>
            <person name="Wheeler G."/>
            <person name="Dacks J.B."/>
            <person name="Delwiche C.F."/>
            <person name="Dyhrman S.T."/>
            <person name="Glockner G."/>
            <person name="John U."/>
            <person name="Richards T."/>
            <person name="Worden A.Z."/>
            <person name="Zhang X."/>
            <person name="Grigoriev I.V."/>
            <person name="Allen A.E."/>
            <person name="Bidle K."/>
            <person name="Borodovsky M."/>
            <person name="Bowler C."/>
            <person name="Brownlee C."/>
            <person name="Cock J.M."/>
            <person name="Elias M."/>
            <person name="Gladyshev V.N."/>
            <person name="Groth M."/>
            <person name="Guda C."/>
            <person name="Hadaegh A."/>
            <person name="Iglesias-Rodriguez M.D."/>
            <person name="Jenkins J."/>
            <person name="Jones B.M."/>
            <person name="Lawson T."/>
            <person name="Leese F."/>
            <person name="Lindquist E."/>
            <person name="Lobanov A."/>
            <person name="Lomsadze A."/>
            <person name="Malik S.B."/>
            <person name="Marsh M.E."/>
            <person name="Mackinder L."/>
            <person name="Mock T."/>
            <person name="Mueller-Roeber B."/>
            <person name="Pagarete A."/>
            <person name="Parker M."/>
            <person name="Probert I."/>
            <person name="Quesneville H."/>
            <person name="Raines C."/>
            <person name="Rensing S.A."/>
            <person name="Riano-Pachon D.M."/>
            <person name="Richier S."/>
            <person name="Rokitta S."/>
            <person name="Shiraiwa Y."/>
            <person name="Soanes D.M."/>
            <person name="van der Giezen M."/>
            <person name="Wahlund T.M."/>
            <person name="Williams B."/>
            <person name="Wilson W."/>
            <person name="Wolfe G."/>
            <person name="Wurch L.L."/>
        </authorList>
    </citation>
    <scope>NUCLEOTIDE SEQUENCE</scope>
</reference>
<feature type="active site" description="Proton acceptor" evidence="5">
    <location>
        <position position="417"/>
    </location>
</feature>
<feature type="active site" description="Nucleophile" evidence="5">
    <location>
        <position position="251"/>
    </location>
</feature>